<dbReference type="Gene3D" id="1.20.58.900">
    <property type="match status" value="1"/>
</dbReference>
<protein>
    <recommendedName>
        <fullName evidence="6">Phorbol-ester/DAG-type domain-containing protein</fullName>
    </recommendedName>
</protein>
<dbReference type="SMART" id="SM01175">
    <property type="entry name" value="DUF4206"/>
    <property type="match status" value="1"/>
</dbReference>
<evidence type="ECO:0000256" key="1">
    <source>
        <dbReference type="ARBA" id="ARBA00004603"/>
    </source>
</evidence>
<keyword evidence="3" id="KW-0967">Endosome</keyword>
<evidence type="ECO:0000259" key="6">
    <source>
        <dbReference type="PROSITE" id="PS50081"/>
    </source>
</evidence>
<keyword evidence="4" id="KW-0072">Autophagy</keyword>
<evidence type="ECO:0000256" key="3">
    <source>
        <dbReference type="ARBA" id="ARBA00022753"/>
    </source>
</evidence>
<proteinExistence type="predicted"/>
<dbReference type="GO" id="GO:1901981">
    <property type="term" value="F:phosphatidylinositol phosphate binding"/>
    <property type="evidence" value="ECO:0007669"/>
    <property type="project" value="TreeGrafter"/>
</dbReference>
<dbReference type="InterPro" id="IPR002219">
    <property type="entry name" value="PKC_DAG/PE"/>
</dbReference>
<dbReference type="InterPro" id="IPR025258">
    <property type="entry name" value="RH_dom"/>
</dbReference>
<dbReference type="AlphaFoldDB" id="A0A1A9WAH2"/>
<keyword evidence="2" id="KW-0597">Phosphoprotein</keyword>
<dbReference type="PANTHER" id="PTHR45971:SF1">
    <property type="entry name" value="RUBICON, ISOFORM A"/>
    <property type="match status" value="1"/>
</dbReference>
<accession>A0A1A9WAH2</accession>
<sequence>MSAKVKEKLIYMQKDDPKYRELIGNFKKSLELWFTNGFDNANVNEIQFSCLEILTHGLLAVRPHNFKLCARINKEFNSSLLFSNDNSDFGDLHKLIDDFEWLRNASRKQQNLNLTSKDKVSAKVFNSSSLDAERRQNQAVLYLKTWLITNLKDGCLCDCIQILLADKELLQSNYDKEAFLHQELYAAAFLMGLTAWESQQQTFLHQMQKTLNSGDIHKRFSSQLNFCNLAAKEENISHKNIKTIKPKIVMTIRKTKSLPTFKLLDLKSDKIPRPRCKTYAKCSTQVLSQFRHKNNQTITASTTAACPRFLYDNMPSTSNSSRKSLGSNLTLNSSESTATVSVSTSGSSNNSTSTKRRINLINTDNIKIWTDQNWELRQQQRQTSQIKTSPFCAIPTTAISSNTQTMVRKQAKSISPINSLLSSLFGSSHSWFSEQNLAEQQSQCSESSLELSNQPSNSSPLPTAPAPPSETPLQRPCSNLNVGSSVLDNFLPTCGKKLRPRHSQILFEYGISTLDYNVATSTTRPANNQNKEEDESLPLVTAKNCQSLTRFLQMSHLSHNNTQLEKENAHFRISEAIITAIEHIKCNRLESDKQTTLIATDYLARGNIAQASSNSTALDILEEEHRPYAELEDVCMETLSAEVVGLSLISKFNEKHLPKVSELKWLVSEEDTPQKLLPMPDVSSSANPDDHILPSVTRGTRYWAPPRQQIIFTDHPPPNRKVLLQKQNYRCAGCGMRVSQQYVRSFRYCTYLGKYHCTGCHRNQISATPAKILQMWDFRCYPVSVFAYRLLEQMYTYPLFYVPDLNPELYVKSKSLLNARKKRLQLKFVKDFIRACRFALHEQSFFNTIPDYITSDIDNWSMSDFVDVHSKCLQKSIDQLIDKCANHIHNCVLCTARGFICEHCRENTIIYPWGSRIARCDRCGSCFHHNCWKSMSQICCRCQRLDKRHSNDNIDEL</sequence>
<dbReference type="GO" id="GO:0006914">
    <property type="term" value="P:autophagy"/>
    <property type="evidence" value="ECO:0007669"/>
    <property type="project" value="UniProtKB-KW"/>
</dbReference>
<dbReference type="InterPro" id="IPR004012">
    <property type="entry name" value="Run_dom"/>
</dbReference>
<dbReference type="InterPro" id="IPR037213">
    <property type="entry name" value="Run_dom_sf"/>
</dbReference>
<dbReference type="EnsemblMetazoa" id="GBRI012233-RA">
    <property type="protein sequence ID" value="GBRI012233-PA"/>
    <property type="gene ID" value="GBRI012233"/>
</dbReference>
<dbReference type="STRING" id="37001.A0A1A9WAH2"/>
<dbReference type="GO" id="GO:0005770">
    <property type="term" value="C:late endosome"/>
    <property type="evidence" value="ECO:0007669"/>
    <property type="project" value="UniProtKB-SubCell"/>
</dbReference>
<reference evidence="8" key="1">
    <citation type="submission" date="2014-03" db="EMBL/GenBank/DDBJ databases">
        <authorList>
            <person name="Aksoy S."/>
            <person name="Warren W."/>
            <person name="Wilson R.K."/>
        </authorList>
    </citation>
    <scope>NUCLEOTIDE SEQUENCE [LARGE SCALE GENOMIC DNA]</scope>
    <source>
        <strain evidence="8">IAEA</strain>
    </source>
</reference>
<dbReference type="VEuPathDB" id="VectorBase:GBRI012233"/>
<comment type="subcellular location">
    <subcellularLocation>
        <location evidence="1">Late endosome</location>
    </subcellularLocation>
</comment>
<evidence type="ECO:0000256" key="5">
    <source>
        <dbReference type="SAM" id="MobiDB-lite"/>
    </source>
</evidence>
<evidence type="ECO:0000313" key="7">
    <source>
        <dbReference type="EnsemblMetazoa" id="GBRI012233-PA"/>
    </source>
</evidence>
<dbReference type="InterPro" id="IPR048569">
    <property type="entry name" value="RUBC_PIKBD"/>
</dbReference>
<evidence type="ECO:0000256" key="2">
    <source>
        <dbReference type="ARBA" id="ARBA00022553"/>
    </source>
</evidence>
<dbReference type="PROSITE" id="PS50081">
    <property type="entry name" value="ZF_DAG_PE_2"/>
    <property type="match status" value="1"/>
</dbReference>
<reference evidence="7" key="2">
    <citation type="submission" date="2020-05" db="UniProtKB">
        <authorList>
            <consortium name="EnsemblMetazoa"/>
        </authorList>
    </citation>
    <scope>IDENTIFICATION</scope>
    <source>
        <strain evidence="7">IAEA</strain>
    </source>
</reference>
<feature type="region of interest" description="Disordered" evidence="5">
    <location>
        <begin position="442"/>
        <end position="477"/>
    </location>
</feature>
<dbReference type="InterPro" id="IPR052428">
    <property type="entry name" value="Autophagy_HostDef_Reg"/>
</dbReference>
<dbReference type="Pfam" id="PF02759">
    <property type="entry name" value="RUN"/>
    <property type="match status" value="1"/>
</dbReference>
<dbReference type="SUPFAM" id="SSF140741">
    <property type="entry name" value="RUN domain-like"/>
    <property type="match status" value="1"/>
</dbReference>
<dbReference type="PANTHER" id="PTHR45971">
    <property type="entry name" value="PHOX (PX) DOMAIN-CONTAINING PROTEIN"/>
    <property type="match status" value="1"/>
</dbReference>
<keyword evidence="8" id="KW-1185">Reference proteome</keyword>
<feature type="domain" description="Phorbol-ester/DAG-type" evidence="6">
    <location>
        <begin position="886"/>
        <end position="939"/>
    </location>
</feature>
<dbReference type="Proteomes" id="UP000091820">
    <property type="component" value="Unassembled WGS sequence"/>
</dbReference>
<dbReference type="Pfam" id="PF21054">
    <property type="entry name" value="RUBC_PIKBD"/>
    <property type="match status" value="2"/>
</dbReference>
<evidence type="ECO:0000256" key="4">
    <source>
        <dbReference type="ARBA" id="ARBA00023006"/>
    </source>
</evidence>
<evidence type="ECO:0000313" key="8">
    <source>
        <dbReference type="Proteomes" id="UP000091820"/>
    </source>
</evidence>
<feature type="compositionally biased region" description="Low complexity" evidence="5">
    <location>
        <begin position="442"/>
        <end position="461"/>
    </location>
</feature>
<organism evidence="7 8">
    <name type="scientific">Glossina brevipalpis</name>
    <dbReference type="NCBI Taxonomy" id="37001"/>
    <lineage>
        <taxon>Eukaryota</taxon>
        <taxon>Metazoa</taxon>
        <taxon>Ecdysozoa</taxon>
        <taxon>Arthropoda</taxon>
        <taxon>Hexapoda</taxon>
        <taxon>Insecta</taxon>
        <taxon>Pterygota</taxon>
        <taxon>Neoptera</taxon>
        <taxon>Endopterygota</taxon>
        <taxon>Diptera</taxon>
        <taxon>Brachycera</taxon>
        <taxon>Muscomorpha</taxon>
        <taxon>Hippoboscoidea</taxon>
        <taxon>Glossinidae</taxon>
        <taxon>Glossina</taxon>
    </lineage>
</organism>
<dbReference type="Pfam" id="PF13901">
    <property type="entry name" value="RH_dom"/>
    <property type="match status" value="1"/>
</dbReference>
<name>A0A1A9WAH2_9MUSC</name>